<dbReference type="AlphaFoldDB" id="C7R255"/>
<dbReference type="STRING" id="471856.Jden_2308"/>
<sequence>MTTRADVVRLSSASRAIVDMAKEDLAGLIAGLDFTRPEVVRDALLEVVPVLVREYGDVAAVAAAEWYEETRAAQVPGRFVAVPAAAVDPAQVEATVRWAAGGLFTEDAAGVLARLEGAMQRYITYSARETVRGSVAADPARPRFARVPSGPKTCAWCTMLASRGFVYRSEESAGDLGRGFGEDFHDDCDCQVVPEWDAAAHHIDGYDPDQLYDLYQKARKEAGSGDLTEITAAARRLEPDRFTDGVHTD</sequence>
<dbReference type="EMBL" id="CP001706">
    <property type="protein sequence ID" value="ACV09943.1"/>
    <property type="molecule type" value="Genomic_DNA"/>
</dbReference>
<accession>C7R255</accession>
<evidence type="ECO:0000313" key="1">
    <source>
        <dbReference type="EMBL" id="ACV09943.1"/>
    </source>
</evidence>
<evidence type="ECO:0000313" key="2">
    <source>
        <dbReference type="Proteomes" id="UP000000628"/>
    </source>
</evidence>
<organism evidence="1 2">
    <name type="scientific">Jonesia denitrificans (strain ATCC 14870 / DSM 20603 / BCRC 15368 / CIP 55.134 / JCM 11481 / NBRC 15587 / NCTC 10816 / Prevot 55134)</name>
    <name type="common">Listeria denitrificans</name>
    <dbReference type="NCBI Taxonomy" id="471856"/>
    <lineage>
        <taxon>Bacteria</taxon>
        <taxon>Bacillati</taxon>
        <taxon>Actinomycetota</taxon>
        <taxon>Actinomycetes</taxon>
        <taxon>Micrococcales</taxon>
        <taxon>Jonesiaceae</taxon>
        <taxon>Jonesia</taxon>
    </lineage>
</organism>
<keyword evidence="2" id="KW-1185">Reference proteome</keyword>
<gene>
    <name evidence="1" type="ordered locus">Jden_2308</name>
</gene>
<name>C7R255_JONDD</name>
<dbReference type="InterPro" id="IPR057369">
    <property type="entry name" value="VG15"/>
</dbReference>
<dbReference type="eggNOG" id="ENOG5031BIG">
    <property type="taxonomic scope" value="Bacteria"/>
</dbReference>
<protein>
    <submittedName>
        <fullName evidence="1">Uncharacterized protein</fullName>
    </submittedName>
</protein>
<dbReference type="Proteomes" id="UP000000628">
    <property type="component" value="Chromosome"/>
</dbReference>
<dbReference type="HOGENOM" id="CLU_1270259_0_0_11"/>
<dbReference type="Pfam" id="PF25310">
    <property type="entry name" value="VG15"/>
    <property type="match status" value="1"/>
</dbReference>
<reference evidence="1 2" key="1">
    <citation type="journal article" date="2009" name="Stand. Genomic Sci.">
        <title>Complete genome sequence of Jonesia denitrificans type strain (Prevot 55134).</title>
        <authorList>
            <person name="Pukall R."/>
            <person name="Gehrich-Schroter G."/>
            <person name="Lapidus A."/>
            <person name="Nolan M."/>
            <person name="Glavina Del Rio T."/>
            <person name="Lucas S."/>
            <person name="Chen F."/>
            <person name="Tice H."/>
            <person name="Pitluck S."/>
            <person name="Cheng J.F."/>
            <person name="Copeland A."/>
            <person name="Saunders E."/>
            <person name="Brettin T."/>
            <person name="Detter J.C."/>
            <person name="Bruce D."/>
            <person name="Goodwin L."/>
            <person name="Pati A."/>
            <person name="Ivanova N."/>
            <person name="Mavromatis K."/>
            <person name="Ovchinnikova G."/>
            <person name="Chen A."/>
            <person name="Palaniappan K."/>
            <person name="Land M."/>
            <person name="Hauser L."/>
            <person name="Chang Y.J."/>
            <person name="Jeffries C.D."/>
            <person name="Chain P."/>
            <person name="Goker M."/>
            <person name="Bristow J."/>
            <person name="Eisen J.A."/>
            <person name="Markowitz V."/>
            <person name="Hugenholtz P."/>
            <person name="Kyrpides N.C."/>
            <person name="Klenk H.P."/>
            <person name="Han C."/>
        </authorList>
    </citation>
    <scope>NUCLEOTIDE SEQUENCE [LARGE SCALE GENOMIC DNA]</scope>
    <source>
        <strain evidence="2">ATCC 14870 / DSM 20603 / BCRC 15368 / CIP 55.134 / JCM 11481 / NBRC 15587 / NCTC 10816 / Prevot 55134</strain>
    </source>
</reference>
<dbReference type="RefSeq" id="WP_015772555.1">
    <property type="nucleotide sequence ID" value="NC_013174.1"/>
</dbReference>
<proteinExistence type="predicted"/>
<dbReference type="KEGG" id="jde:Jden_2308"/>
<dbReference type="OrthoDB" id="3194844at2"/>